<keyword evidence="2" id="KW-1185">Reference proteome</keyword>
<dbReference type="EMBL" id="JAOYFB010000002">
    <property type="protein sequence ID" value="KAK4007008.1"/>
    <property type="molecule type" value="Genomic_DNA"/>
</dbReference>
<reference evidence="1 2" key="1">
    <citation type="journal article" date="2023" name="Nucleic Acids Res.">
        <title>The hologenome of Daphnia magna reveals possible DNA methylation and microbiome-mediated evolution of the host genome.</title>
        <authorList>
            <person name="Chaturvedi A."/>
            <person name="Li X."/>
            <person name="Dhandapani V."/>
            <person name="Marshall H."/>
            <person name="Kissane S."/>
            <person name="Cuenca-Cambronero M."/>
            <person name="Asole G."/>
            <person name="Calvet F."/>
            <person name="Ruiz-Romero M."/>
            <person name="Marangio P."/>
            <person name="Guigo R."/>
            <person name="Rago D."/>
            <person name="Mirbahai L."/>
            <person name="Eastwood N."/>
            <person name="Colbourne J.K."/>
            <person name="Zhou J."/>
            <person name="Mallon E."/>
            <person name="Orsini L."/>
        </authorList>
    </citation>
    <scope>NUCLEOTIDE SEQUENCE [LARGE SCALE GENOMIC DNA]</scope>
    <source>
        <strain evidence="1">LRV0_1</strain>
    </source>
</reference>
<comment type="caution">
    <text evidence="1">The sequence shown here is derived from an EMBL/GenBank/DDBJ whole genome shotgun (WGS) entry which is preliminary data.</text>
</comment>
<evidence type="ECO:0000313" key="1">
    <source>
        <dbReference type="EMBL" id="KAK4007008.1"/>
    </source>
</evidence>
<proteinExistence type="predicted"/>
<evidence type="ECO:0008006" key="3">
    <source>
        <dbReference type="Google" id="ProtNLM"/>
    </source>
</evidence>
<evidence type="ECO:0000313" key="2">
    <source>
        <dbReference type="Proteomes" id="UP001234178"/>
    </source>
</evidence>
<protein>
    <recommendedName>
        <fullName evidence="3">Methyltransferase FkbM domain-containing protein</fullName>
    </recommendedName>
</protein>
<accession>A0ABQ9Z2F3</accession>
<sequence length="122" mass="14128">MGNSGALYWHNLRTSFGLSPISSWNKTNGFFIECGGYDGQYLSNTLFMERSLNWNGLLIEADKNIFKKLLTRNRKTYTSPVCLSKELYPMEVINEPIKRKGHPKTGSRRLFSERATKSRRLF</sequence>
<dbReference type="PANTHER" id="PTHR34009:SF2">
    <property type="entry name" value="PROTEIN STAR"/>
    <property type="match status" value="1"/>
</dbReference>
<name>A0ABQ9Z2F3_9CRUS</name>
<dbReference type="Proteomes" id="UP001234178">
    <property type="component" value="Unassembled WGS sequence"/>
</dbReference>
<dbReference type="InterPro" id="IPR053202">
    <property type="entry name" value="EGF_Rcpt_Signaling_Reg"/>
</dbReference>
<organism evidence="1 2">
    <name type="scientific">Daphnia magna</name>
    <dbReference type="NCBI Taxonomy" id="35525"/>
    <lineage>
        <taxon>Eukaryota</taxon>
        <taxon>Metazoa</taxon>
        <taxon>Ecdysozoa</taxon>
        <taxon>Arthropoda</taxon>
        <taxon>Crustacea</taxon>
        <taxon>Branchiopoda</taxon>
        <taxon>Diplostraca</taxon>
        <taxon>Cladocera</taxon>
        <taxon>Anomopoda</taxon>
        <taxon>Daphniidae</taxon>
        <taxon>Daphnia</taxon>
    </lineage>
</organism>
<dbReference type="PANTHER" id="PTHR34009">
    <property type="entry name" value="PROTEIN STAR"/>
    <property type="match status" value="1"/>
</dbReference>
<gene>
    <name evidence="1" type="ORF">OUZ56_012164</name>
</gene>